<feature type="transmembrane region" description="Helical" evidence="1">
    <location>
        <begin position="133"/>
        <end position="156"/>
    </location>
</feature>
<organism evidence="2 3">
    <name type="scientific">Candidatus Shapirobacteria bacterium CG_4_10_14_0_2_um_filter_40_12</name>
    <dbReference type="NCBI Taxonomy" id="1974871"/>
    <lineage>
        <taxon>Bacteria</taxon>
        <taxon>Candidatus Shapironibacteriota</taxon>
    </lineage>
</organism>
<feature type="transmembrane region" description="Helical" evidence="1">
    <location>
        <begin position="6"/>
        <end position="25"/>
    </location>
</feature>
<keyword evidence="1" id="KW-1133">Transmembrane helix</keyword>
<evidence type="ECO:0000313" key="3">
    <source>
        <dbReference type="Proteomes" id="UP000229336"/>
    </source>
</evidence>
<gene>
    <name evidence="2" type="ORF">COY20_00100</name>
</gene>
<evidence type="ECO:0000313" key="2">
    <source>
        <dbReference type="EMBL" id="PIZ61529.1"/>
    </source>
</evidence>
<comment type="caution">
    <text evidence="2">The sequence shown here is derived from an EMBL/GenBank/DDBJ whole genome shotgun (WGS) entry which is preliminary data.</text>
</comment>
<accession>A0A2M7TUP6</accession>
<protein>
    <submittedName>
        <fullName evidence="2">Uncharacterized protein</fullName>
    </submittedName>
</protein>
<keyword evidence="1" id="KW-0812">Transmembrane</keyword>
<feature type="transmembrane region" description="Helical" evidence="1">
    <location>
        <begin position="103"/>
        <end position="121"/>
    </location>
</feature>
<dbReference type="EMBL" id="PFNX01000003">
    <property type="protein sequence ID" value="PIZ61529.1"/>
    <property type="molecule type" value="Genomic_DNA"/>
</dbReference>
<dbReference type="AlphaFoldDB" id="A0A2M7TUP6"/>
<reference evidence="3" key="1">
    <citation type="submission" date="2017-09" db="EMBL/GenBank/DDBJ databases">
        <title>Depth-based differentiation of microbial function through sediment-hosted aquifers and enrichment of novel symbionts in the deep terrestrial subsurface.</title>
        <authorList>
            <person name="Probst A.J."/>
            <person name="Ladd B."/>
            <person name="Jarett J.K."/>
            <person name="Geller-Mcgrath D.E."/>
            <person name="Sieber C.M.K."/>
            <person name="Emerson J.B."/>
            <person name="Anantharaman K."/>
            <person name="Thomas B.C."/>
            <person name="Malmstrom R."/>
            <person name="Stieglmeier M."/>
            <person name="Klingl A."/>
            <person name="Woyke T."/>
            <person name="Ryan C.M."/>
            <person name="Banfield J.F."/>
        </authorList>
    </citation>
    <scope>NUCLEOTIDE SEQUENCE [LARGE SCALE GENOMIC DNA]</scope>
</reference>
<feature type="transmembrane region" description="Helical" evidence="1">
    <location>
        <begin position="32"/>
        <end position="51"/>
    </location>
</feature>
<keyword evidence="1" id="KW-0472">Membrane</keyword>
<evidence type="ECO:0000256" key="1">
    <source>
        <dbReference type="SAM" id="Phobius"/>
    </source>
</evidence>
<dbReference type="Proteomes" id="UP000229336">
    <property type="component" value="Unassembled WGS sequence"/>
</dbReference>
<sequence length="158" mass="17565">MIFVKAAYAQCPVCIVTVGGGMLIAKKLGIDDLLVSIWISALNVAIAFWLAPKIPRSAFGGKIKYLNNKHLLSLILLATTLLYFQFTDQIGEVNNRAWGVDKILFGQIIGFLAMALANHSYQFIKKRLGHTPFPYAKVVFPLGSVLLVTFAFKLFFRL</sequence>
<feature type="transmembrane region" description="Helical" evidence="1">
    <location>
        <begin position="71"/>
        <end position="91"/>
    </location>
</feature>
<proteinExistence type="predicted"/>
<name>A0A2M7TUP6_9BACT</name>